<gene>
    <name evidence="1" type="ORF">SEA_FLAPPER_95</name>
</gene>
<sequence>MNTKVTGLTLANTRALDDAVHYGHLSGVQITRTTATFTGTPAEALKRLDAARNALAATFGTRGHPVASLPAVRRKLVAARDLEGQR</sequence>
<dbReference type="Proteomes" id="UP000240601">
    <property type="component" value="Segment"/>
</dbReference>
<keyword evidence="2" id="KW-1185">Reference proteome</keyword>
<proteinExistence type="predicted"/>
<evidence type="ECO:0000313" key="1">
    <source>
        <dbReference type="EMBL" id="AVD99838.1"/>
    </source>
</evidence>
<organism evidence="1 2">
    <name type="scientific">Gordonia phage Flapper</name>
    <dbReference type="NCBI Taxonomy" id="2079415"/>
    <lineage>
        <taxon>Viruses</taxon>
        <taxon>Duplodnaviria</taxon>
        <taxon>Heunggongvirae</taxon>
        <taxon>Uroviricota</taxon>
        <taxon>Caudoviricetes</taxon>
        <taxon>Zierdtviridae</taxon>
        <taxon>Emilbogenvirinae</taxon>
        <taxon>Gruunavirus</taxon>
        <taxon>Gruunavirus flapper</taxon>
    </lineage>
</organism>
<reference evidence="1 2" key="1">
    <citation type="submission" date="2018-01" db="EMBL/GenBank/DDBJ databases">
        <authorList>
            <person name="Freeman E."/>
            <person name="St-Pierre M."/>
            <person name="Tero B."/>
            <person name="Wilson B."/>
            <person name="King B."/>
            <person name="Molloy S.D."/>
            <person name="Garlena R.A."/>
            <person name="Russell D.A."/>
            <person name="Pope W.H."/>
            <person name="Jacobs-Sera D."/>
            <person name="Hendrix R.W."/>
            <person name="Hatfull G.F."/>
        </authorList>
    </citation>
    <scope>NUCLEOTIDE SEQUENCE [LARGE SCALE GENOMIC DNA]</scope>
</reference>
<dbReference type="EMBL" id="MG757157">
    <property type="protein sequence ID" value="AVD99838.1"/>
    <property type="molecule type" value="Genomic_DNA"/>
</dbReference>
<evidence type="ECO:0000313" key="2">
    <source>
        <dbReference type="Proteomes" id="UP000240601"/>
    </source>
</evidence>
<name>A0A2L1IXE3_9CAUD</name>
<protein>
    <submittedName>
        <fullName evidence="1">Uncharacterized protein</fullName>
    </submittedName>
</protein>
<accession>A0A2L1IXE3</accession>